<accession>A0A1G6Q7B9</accession>
<keyword evidence="5" id="KW-1185">Reference proteome</keyword>
<dbReference type="GO" id="GO:0007059">
    <property type="term" value="P:chromosome segregation"/>
    <property type="evidence" value="ECO:0007669"/>
    <property type="project" value="UniProtKB-KW"/>
</dbReference>
<dbReference type="InterPro" id="IPR011010">
    <property type="entry name" value="DNA_brk_join_enz"/>
</dbReference>
<evidence type="ECO:0000256" key="2">
    <source>
        <dbReference type="ARBA" id="ARBA00022908"/>
    </source>
</evidence>
<evidence type="ECO:0000313" key="4">
    <source>
        <dbReference type="EMBL" id="SDC88233.1"/>
    </source>
</evidence>
<dbReference type="PANTHER" id="PTHR30349">
    <property type="entry name" value="PHAGE INTEGRASE-RELATED"/>
    <property type="match status" value="1"/>
</dbReference>
<name>A0A1G6Q7B9_9GAMM</name>
<dbReference type="PANTHER" id="PTHR30349:SF81">
    <property type="entry name" value="TYROSINE RECOMBINASE XERC"/>
    <property type="match status" value="1"/>
</dbReference>
<keyword evidence="3" id="KW-0233">DNA recombination</keyword>
<dbReference type="Gene3D" id="1.10.443.10">
    <property type="entry name" value="Intergrase catalytic core"/>
    <property type="match status" value="1"/>
</dbReference>
<organism evidence="4 5">
    <name type="scientific">Ectopseudomonas chengduensis</name>
    <dbReference type="NCBI Taxonomy" id="489632"/>
    <lineage>
        <taxon>Bacteria</taxon>
        <taxon>Pseudomonadati</taxon>
        <taxon>Pseudomonadota</taxon>
        <taxon>Gammaproteobacteria</taxon>
        <taxon>Pseudomonadales</taxon>
        <taxon>Pseudomonadaceae</taxon>
        <taxon>Ectopseudomonas</taxon>
    </lineage>
</organism>
<dbReference type="Pfam" id="PF00589">
    <property type="entry name" value="Phage_integrase"/>
    <property type="match status" value="1"/>
</dbReference>
<dbReference type="SUPFAM" id="SSF56349">
    <property type="entry name" value="DNA breaking-rejoining enzymes"/>
    <property type="match status" value="1"/>
</dbReference>
<dbReference type="GO" id="GO:0006310">
    <property type="term" value="P:DNA recombination"/>
    <property type="evidence" value="ECO:0007669"/>
    <property type="project" value="UniProtKB-KW"/>
</dbReference>
<dbReference type="InterPro" id="IPR013762">
    <property type="entry name" value="Integrase-like_cat_sf"/>
</dbReference>
<dbReference type="GO" id="GO:0015074">
    <property type="term" value="P:DNA integration"/>
    <property type="evidence" value="ECO:0007669"/>
    <property type="project" value="UniProtKB-KW"/>
</dbReference>
<protein>
    <submittedName>
        <fullName evidence="4">Site-specific recombinase XerC</fullName>
    </submittedName>
</protein>
<keyword evidence="1" id="KW-0159">Chromosome partition</keyword>
<dbReference type="InterPro" id="IPR050090">
    <property type="entry name" value="Tyrosine_recombinase_XerCD"/>
</dbReference>
<dbReference type="RefSeq" id="WP_017362460.1">
    <property type="nucleotide sequence ID" value="NZ_FMZQ01000007.1"/>
</dbReference>
<dbReference type="AlphaFoldDB" id="A0A1G6Q7B9"/>
<dbReference type="PROSITE" id="PS51898">
    <property type="entry name" value="TYR_RECOMBINASE"/>
    <property type="match status" value="1"/>
</dbReference>
<gene>
    <name evidence="4" type="ORF">SAMN05216576_107297</name>
</gene>
<sequence length="328" mass="36365">MNSDNTMPVASFQVQPVAKVGQVTPGMVENAIRNFFLGKMASSSKLNIRYSMARIATDAGIIPGDRPIESVPWHTLNASAVTSLIDTWQARELSNDTISLNVQIIRGCARACFLAGLMPAEQFALLKEIKPPRGRNKRGRGRAVALRWRDLMFEECLKDERPQGIRDAAILGVFFGVGLRRAEVSRIQVEDVDIDAGEVRLKVKGGNTVTKYLSPLAVRHLHPWIEVRAKSLGYRGPLFCRILKNGKLVDKAVKPNGLYYLLEQRSKHAGLPFLVRPHDARRTVGTWALSEFGEIVAKEVLGHANLSTTAIYDMRGDKIAQDALSKIK</sequence>
<dbReference type="GeneID" id="57608926"/>
<reference evidence="5" key="1">
    <citation type="submission" date="2016-10" db="EMBL/GenBank/DDBJ databases">
        <authorList>
            <person name="Varghese N."/>
            <person name="Submissions S."/>
        </authorList>
    </citation>
    <scope>NUCLEOTIDE SEQUENCE [LARGE SCALE GENOMIC DNA]</scope>
    <source>
        <strain evidence="5">DSM 26382</strain>
    </source>
</reference>
<dbReference type="Proteomes" id="UP000199467">
    <property type="component" value="Unassembled WGS sequence"/>
</dbReference>
<dbReference type="EMBL" id="FMZQ01000007">
    <property type="protein sequence ID" value="SDC88233.1"/>
    <property type="molecule type" value="Genomic_DNA"/>
</dbReference>
<evidence type="ECO:0000256" key="1">
    <source>
        <dbReference type="ARBA" id="ARBA00022829"/>
    </source>
</evidence>
<evidence type="ECO:0000313" key="5">
    <source>
        <dbReference type="Proteomes" id="UP000199467"/>
    </source>
</evidence>
<dbReference type="GO" id="GO:0003677">
    <property type="term" value="F:DNA binding"/>
    <property type="evidence" value="ECO:0007669"/>
    <property type="project" value="InterPro"/>
</dbReference>
<evidence type="ECO:0000256" key="3">
    <source>
        <dbReference type="ARBA" id="ARBA00023172"/>
    </source>
</evidence>
<dbReference type="InterPro" id="IPR002104">
    <property type="entry name" value="Integrase_catalytic"/>
</dbReference>
<proteinExistence type="predicted"/>
<dbReference type="CDD" id="cd00397">
    <property type="entry name" value="DNA_BRE_C"/>
    <property type="match status" value="1"/>
</dbReference>
<keyword evidence="2" id="KW-0229">DNA integration</keyword>